<dbReference type="GO" id="GO:0005524">
    <property type="term" value="F:ATP binding"/>
    <property type="evidence" value="ECO:0007669"/>
    <property type="project" value="UniProtKB-KW"/>
</dbReference>
<dbReference type="PROSITE" id="PS51714">
    <property type="entry name" value="G_BMS1"/>
    <property type="match status" value="1"/>
</dbReference>
<evidence type="ECO:0000256" key="23">
    <source>
        <dbReference type="SAM" id="MobiDB-lite"/>
    </source>
</evidence>
<evidence type="ECO:0000259" key="25">
    <source>
        <dbReference type="PROSITE" id="PS51714"/>
    </source>
</evidence>
<comment type="catalytic activity">
    <reaction evidence="21">
        <text>GTP + H2O = GDP + phosphate + H(+)</text>
        <dbReference type="Rhea" id="RHEA:19669"/>
        <dbReference type="ChEBI" id="CHEBI:15377"/>
        <dbReference type="ChEBI" id="CHEBI:15378"/>
        <dbReference type="ChEBI" id="CHEBI:37565"/>
        <dbReference type="ChEBI" id="CHEBI:43474"/>
        <dbReference type="ChEBI" id="CHEBI:58189"/>
    </reaction>
    <physiologicalReaction direction="left-to-right" evidence="21">
        <dbReference type="Rhea" id="RHEA:19670"/>
    </physiologicalReaction>
</comment>
<dbReference type="Pfam" id="PF00535">
    <property type="entry name" value="Glycos_transf_2"/>
    <property type="match status" value="1"/>
</dbReference>
<evidence type="ECO:0000256" key="11">
    <source>
        <dbReference type="ARBA" id="ARBA00022741"/>
    </source>
</evidence>
<feature type="region of interest" description="Disordered" evidence="23">
    <location>
        <begin position="1"/>
        <end position="33"/>
    </location>
</feature>
<dbReference type="InterPro" id="IPR027417">
    <property type="entry name" value="P-loop_NTPase"/>
</dbReference>
<comment type="similarity">
    <text evidence="22">Belongs to the TRAFAC class translation factor GTPase superfamily. Bms1-like GTPase family. BMS1 subfamily.</text>
</comment>
<sequence>MSEQQSNKPHRAASSNGDKLTTKKKLHSQGYNAKAFAVSSSSGALSRKMMHSHEKLQKKMHNPQFTKNDQLASDKANDFKFPEEELEPFVITIMGPRGSGKTMLLKSLVKRFTKKSINEKDLKGPITVIGGKNKKFTFIECPNDINSMIDLSKISDLVLLTIDGNFGFEMETMEFLNMCQINGMPKIIGIVTHLDLFKKKSTIQDQKKKLKHRFWVEVYKGAKLFYLSGIINGRYPDKEILNLSRFIQVMKYRPINWKLQHNYFLVDKFVDLTHPTEIEKSHGSVNRTISMYGYLKGGLNLPNLENCIKINNDLLLPIIINLIIFAVVALYALISFLSHTPRKPFESELYYIDNEGKKDRLPDYLDNATKDISIVVPAFNETERIKPMLTEVVQFFDDYEEKLKTLFDRKTPISYEILIVDDGSKDDTKNYVLDLANKEIIKKKLKTYNGTLRILQFASNRGKGGAVTQGMLHSSGQYILFADADGASEFSCMLKLLEKIYGNKHGSVSVGSRAHMVNSDSVVKRSFVRNLLMYGLHTLVYIFGIREIKDTQCGFKMFNRRCMQLIFPYMRTERWIFDVEILIIALRKSCEIYEVPINWHEVGGSKIDLATDSIKMAVDLVVIRLAYMFGIYSDNLACN</sequence>
<evidence type="ECO:0000256" key="2">
    <source>
        <dbReference type="ARBA" id="ARBA00004604"/>
    </source>
</evidence>
<dbReference type="EMBL" id="LXPE01000020">
    <property type="protein sequence ID" value="OBA26277.1"/>
    <property type="molecule type" value="Genomic_DNA"/>
</dbReference>
<keyword evidence="15" id="KW-0735">Signal-anchor</keyword>
<keyword evidence="10 24" id="KW-0812">Transmembrane</keyword>
<dbReference type="GO" id="GO:0004581">
    <property type="term" value="F:dolichyl-phosphate beta-glucosyltransferase activity"/>
    <property type="evidence" value="ECO:0007669"/>
    <property type="project" value="UniProtKB-EC"/>
</dbReference>
<protein>
    <recommendedName>
        <fullName evidence="5">dolichyl-phosphate beta-glucosyltransferase</fullName>
        <ecNumber evidence="5">2.4.1.117</ecNumber>
    </recommendedName>
</protein>
<dbReference type="GO" id="GO:0005654">
    <property type="term" value="C:nucleoplasm"/>
    <property type="evidence" value="ECO:0007669"/>
    <property type="project" value="UniProtKB-ARBA"/>
</dbReference>
<evidence type="ECO:0000256" key="6">
    <source>
        <dbReference type="ARBA" id="ARBA00022517"/>
    </source>
</evidence>
<organism evidence="26 27">
    <name type="scientific">Hanseniaspora valbyensis NRRL Y-1626</name>
    <dbReference type="NCBI Taxonomy" id="766949"/>
    <lineage>
        <taxon>Eukaryota</taxon>
        <taxon>Fungi</taxon>
        <taxon>Dikarya</taxon>
        <taxon>Ascomycota</taxon>
        <taxon>Saccharomycotina</taxon>
        <taxon>Saccharomycetes</taxon>
        <taxon>Saccharomycodales</taxon>
        <taxon>Saccharomycodaceae</taxon>
        <taxon>Hanseniaspora</taxon>
    </lineage>
</organism>
<dbReference type="InterPro" id="IPR035518">
    <property type="entry name" value="DPG_synthase"/>
</dbReference>
<keyword evidence="8" id="KW-0328">Glycosyltransferase</keyword>
<dbReference type="AlphaFoldDB" id="A0A1B7TC38"/>
<dbReference type="OrthoDB" id="3784at2759"/>
<evidence type="ECO:0000256" key="13">
    <source>
        <dbReference type="ARBA" id="ARBA00022824"/>
    </source>
</evidence>
<evidence type="ECO:0000256" key="22">
    <source>
        <dbReference type="ARBA" id="ARBA00061391"/>
    </source>
</evidence>
<dbReference type="GO" id="GO:0006487">
    <property type="term" value="P:protein N-linked glycosylation"/>
    <property type="evidence" value="ECO:0007669"/>
    <property type="project" value="TreeGrafter"/>
</dbReference>
<evidence type="ECO:0000256" key="4">
    <source>
        <dbReference type="ARBA" id="ARBA00006739"/>
    </source>
</evidence>
<evidence type="ECO:0000256" key="7">
    <source>
        <dbReference type="ARBA" id="ARBA00022553"/>
    </source>
</evidence>
<dbReference type="InterPro" id="IPR012948">
    <property type="entry name" value="AARP2CN"/>
</dbReference>
<evidence type="ECO:0000256" key="10">
    <source>
        <dbReference type="ARBA" id="ARBA00022692"/>
    </source>
</evidence>
<dbReference type="PANTHER" id="PTHR10859:SF91">
    <property type="entry name" value="DOLICHYL-PHOSPHATE BETA-GLUCOSYLTRANSFERASE"/>
    <property type="match status" value="1"/>
</dbReference>
<evidence type="ECO:0000313" key="27">
    <source>
        <dbReference type="Proteomes" id="UP000092321"/>
    </source>
</evidence>
<evidence type="ECO:0000256" key="3">
    <source>
        <dbReference type="ARBA" id="ARBA00004922"/>
    </source>
</evidence>
<keyword evidence="18 24" id="KW-0472">Membrane</keyword>
<evidence type="ECO:0000256" key="14">
    <source>
        <dbReference type="ARBA" id="ARBA00022840"/>
    </source>
</evidence>
<gene>
    <name evidence="26" type="ORF">HANVADRAFT_2922</name>
</gene>
<evidence type="ECO:0000256" key="24">
    <source>
        <dbReference type="SAM" id="Phobius"/>
    </source>
</evidence>
<dbReference type="Gene3D" id="3.90.550.10">
    <property type="entry name" value="Spore Coat Polysaccharide Biosynthesis Protein SpsA, Chain A"/>
    <property type="match status" value="1"/>
</dbReference>
<dbReference type="GO" id="GO:0032040">
    <property type="term" value="C:small-subunit processome"/>
    <property type="evidence" value="ECO:0007669"/>
    <property type="project" value="UniProtKB-ARBA"/>
</dbReference>
<name>A0A1B7TC38_9ASCO</name>
<keyword evidence="9 26" id="KW-0808">Transferase</keyword>
<dbReference type="GO" id="GO:0016787">
    <property type="term" value="F:hydrolase activity"/>
    <property type="evidence" value="ECO:0007669"/>
    <property type="project" value="UniProtKB-KW"/>
</dbReference>
<evidence type="ECO:0000256" key="17">
    <source>
        <dbReference type="ARBA" id="ARBA00023134"/>
    </source>
</evidence>
<feature type="transmembrane region" description="Helical" evidence="24">
    <location>
        <begin position="314"/>
        <end position="334"/>
    </location>
</feature>
<dbReference type="GO" id="GO:0042274">
    <property type="term" value="P:ribosomal small subunit biogenesis"/>
    <property type="evidence" value="ECO:0007669"/>
    <property type="project" value="UniProtKB-ARBA"/>
</dbReference>
<feature type="domain" description="Bms1-type G" evidence="25">
    <location>
        <begin position="87"/>
        <end position="253"/>
    </location>
</feature>
<evidence type="ECO:0000256" key="8">
    <source>
        <dbReference type="ARBA" id="ARBA00022676"/>
    </source>
</evidence>
<keyword evidence="19" id="KW-0539">Nucleus</keyword>
<comment type="caution">
    <text evidence="26">The sequence shown here is derived from an EMBL/GenBank/DDBJ whole genome shotgun (WGS) entry which is preliminary data.</text>
</comment>
<evidence type="ECO:0000256" key="5">
    <source>
        <dbReference type="ARBA" id="ARBA00012583"/>
    </source>
</evidence>
<dbReference type="InterPro" id="IPR001173">
    <property type="entry name" value="Glyco_trans_2-like"/>
</dbReference>
<comment type="catalytic activity">
    <reaction evidence="20">
        <text>a di-trans,poly-cis-dolichyl phosphate + UDP-alpha-D-glucose = a di-trans,poly-cis-dolichyl beta-D-glucosyl phosphate + UDP</text>
        <dbReference type="Rhea" id="RHEA:15401"/>
        <dbReference type="Rhea" id="RHEA-COMP:19498"/>
        <dbReference type="Rhea" id="RHEA-COMP:19502"/>
        <dbReference type="ChEBI" id="CHEBI:57525"/>
        <dbReference type="ChEBI" id="CHEBI:57683"/>
        <dbReference type="ChEBI" id="CHEBI:58223"/>
        <dbReference type="ChEBI" id="CHEBI:58885"/>
        <dbReference type="EC" id="2.4.1.117"/>
    </reaction>
    <physiologicalReaction direction="left-to-right" evidence="20">
        <dbReference type="Rhea" id="RHEA:15402"/>
    </physiologicalReaction>
</comment>
<evidence type="ECO:0000256" key="19">
    <source>
        <dbReference type="ARBA" id="ARBA00023242"/>
    </source>
</evidence>
<dbReference type="GO" id="GO:0005525">
    <property type="term" value="F:GTP binding"/>
    <property type="evidence" value="ECO:0007669"/>
    <property type="project" value="UniProtKB-KW"/>
</dbReference>
<comment type="subcellular location">
    <subcellularLocation>
        <location evidence="1">Endoplasmic reticulum membrane</location>
        <topology evidence="1">Single-pass membrane protein</topology>
    </subcellularLocation>
    <subcellularLocation>
        <location evidence="2">Nucleus</location>
        <location evidence="2">Nucleolus</location>
    </subcellularLocation>
</comment>
<evidence type="ECO:0000256" key="1">
    <source>
        <dbReference type="ARBA" id="ARBA00004389"/>
    </source>
</evidence>
<dbReference type="Gene3D" id="3.40.50.300">
    <property type="entry name" value="P-loop containing nucleotide triphosphate hydrolases"/>
    <property type="match status" value="1"/>
</dbReference>
<dbReference type="Proteomes" id="UP000092321">
    <property type="component" value="Unassembled WGS sequence"/>
</dbReference>
<dbReference type="CDD" id="cd04188">
    <property type="entry name" value="DPG_synthase"/>
    <property type="match status" value="1"/>
</dbReference>
<dbReference type="PANTHER" id="PTHR10859">
    <property type="entry name" value="GLYCOSYL TRANSFERASE"/>
    <property type="match status" value="1"/>
</dbReference>
<proteinExistence type="inferred from homology"/>
<evidence type="ECO:0000256" key="20">
    <source>
        <dbReference type="ARBA" id="ARBA00045097"/>
    </source>
</evidence>
<dbReference type="InterPro" id="IPR029044">
    <property type="entry name" value="Nucleotide-diphossugar_trans"/>
</dbReference>
<dbReference type="EC" id="2.4.1.117" evidence="5"/>
<dbReference type="GO" id="GO:0005789">
    <property type="term" value="C:endoplasmic reticulum membrane"/>
    <property type="evidence" value="ECO:0007669"/>
    <property type="project" value="UniProtKB-SubCell"/>
</dbReference>
<keyword evidence="11" id="KW-0547">Nucleotide-binding</keyword>
<evidence type="ECO:0000256" key="9">
    <source>
        <dbReference type="ARBA" id="ARBA00022679"/>
    </source>
</evidence>
<evidence type="ECO:0000313" key="26">
    <source>
        <dbReference type="EMBL" id="OBA26277.1"/>
    </source>
</evidence>
<evidence type="ECO:0000256" key="16">
    <source>
        <dbReference type="ARBA" id="ARBA00022989"/>
    </source>
</evidence>
<comment type="similarity">
    <text evidence="4">Belongs to the glycosyltransferase 2 family.</text>
</comment>
<reference evidence="27" key="1">
    <citation type="journal article" date="2016" name="Proc. Natl. Acad. Sci. U.S.A.">
        <title>Comparative genomics of biotechnologically important yeasts.</title>
        <authorList>
            <person name="Riley R."/>
            <person name="Haridas S."/>
            <person name="Wolfe K.H."/>
            <person name="Lopes M.R."/>
            <person name="Hittinger C.T."/>
            <person name="Goeker M."/>
            <person name="Salamov A.A."/>
            <person name="Wisecaver J.H."/>
            <person name="Long T.M."/>
            <person name="Calvey C.H."/>
            <person name="Aerts A.L."/>
            <person name="Barry K.W."/>
            <person name="Choi C."/>
            <person name="Clum A."/>
            <person name="Coughlan A.Y."/>
            <person name="Deshpande S."/>
            <person name="Douglass A.P."/>
            <person name="Hanson S.J."/>
            <person name="Klenk H.-P."/>
            <person name="LaButti K.M."/>
            <person name="Lapidus A."/>
            <person name="Lindquist E.A."/>
            <person name="Lipzen A.M."/>
            <person name="Meier-Kolthoff J.P."/>
            <person name="Ohm R.A."/>
            <person name="Otillar R.P."/>
            <person name="Pangilinan J.L."/>
            <person name="Peng Y."/>
            <person name="Rokas A."/>
            <person name="Rosa C.A."/>
            <person name="Scheuner C."/>
            <person name="Sibirny A.A."/>
            <person name="Slot J.C."/>
            <person name="Stielow J.B."/>
            <person name="Sun H."/>
            <person name="Kurtzman C.P."/>
            <person name="Blackwell M."/>
            <person name="Grigoriev I.V."/>
            <person name="Jeffries T.W."/>
        </authorList>
    </citation>
    <scope>NUCLEOTIDE SEQUENCE [LARGE SCALE GENOMIC DNA]</scope>
    <source>
        <strain evidence="27">NRRL Y-1626</strain>
    </source>
</reference>
<dbReference type="SUPFAM" id="SSF52540">
    <property type="entry name" value="P-loop containing nucleoside triphosphate hydrolases"/>
    <property type="match status" value="1"/>
</dbReference>
<evidence type="ECO:0000256" key="18">
    <source>
        <dbReference type="ARBA" id="ARBA00023136"/>
    </source>
</evidence>
<keyword evidence="6" id="KW-0690">Ribosome biogenesis</keyword>
<keyword evidence="14" id="KW-0067">ATP-binding</keyword>
<keyword evidence="16 24" id="KW-1133">Transmembrane helix</keyword>
<evidence type="ECO:0000256" key="15">
    <source>
        <dbReference type="ARBA" id="ARBA00022968"/>
    </source>
</evidence>
<dbReference type="SUPFAM" id="SSF53448">
    <property type="entry name" value="Nucleotide-diphospho-sugar transferases"/>
    <property type="match status" value="1"/>
</dbReference>
<comment type="pathway">
    <text evidence="3">Protein modification; protein glycosylation.</text>
</comment>
<evidence type="ECO:0000256" key="12">
    <source>
        <dbReference type="ARBA" id="ARBA00022801"/>
    </source>
</evidence>
<keyword evidence="27" id="KW-1185">Reference proteome</keyword>
<keyword evidence="12" id="KW-0378">Hydrolase</keyword>
<keyword evidence="13" id="KW-0256">Endoplasmic reticulum</keyword>
<dbReference type="InterPro" id="IPR030387">
    <property type="entry name" value="G_Bms1/Tsr1_dom"/>
</dbReference>
<evidence type="ECO:0000256" key="21">
    <source>
        <dbReference type="ARBA" id="ARBA00049117"/>
    </source>
</evidence>
<dbReference type="SMART" id="SM00785">
    <property type="entry name" value="AARP2CN"/>
    <property type="match status" value="1"/>
</dbReference>
<keyword evidence="17" id="KW-0342">GTP-binding</keyword>
<feature type="compositionally biased region" description="Polar residues" evidence="23">
    <location>
        <begin position="1"/>
        <end position="19"/>
    </location>
</feature>
<dbReference type="Pfam" id="PF08142">
    <property type="entry name" value="AARP2CN"/>
    <property type="match status" value="1"/>
</dbReference>
<keyword evidence="7" id="KW-0597">Phosphoprotein</keyword>
<dbReference type="FunFam" id="3.40.50.300:FF:000105">
    <property type="entry name" value="BMS1 ribosome biogenesis factor"/>
    <property type="match status" value="1"/>
</dbReference>
<accession>A0A1B7TC38</accession>